<dbReference type="AlphaFoldDB" id="A0A512LBB1"/>
<gene>
    <name evidence="1" type="ORF">TPL01_29110</name>
</gene>
<dbReference type="NCBIfam" id="TIGR03993">
    <property type="entry name" value="hydrog_HybE"/>
    <property type="match status" value="1"/>
</dbReference>
<reference evidence="1 2" key="1">
    <citation type="submission" date="2019-07" db="EMBL/GenBank/DDBJ databases">
        <title>Whole genome shotgun sequence of Thiobacillus plumbophilus NBRC 107929.</title>
        <authorList>
            <person name="Hosoyama A."/>
            <person name="Uohara A."/>
            <person name="Ohji S."/>
            <person name="Ichikawa N."/>
        </authorList>
    </citation>
    <scope>NUCLEOTIDE SEQUENCE [LARGE SCALE GENOMIC DNA]</scope>
    <source>
        <strain evidence="1 2">NBRC 107929</strain>
    </source>
</reference>
<organism evidence="1 2">
    <name type="scientific">Sulfuriferula plumbiphila</name>
    <dbReference type="NCBI Taxonomy" id="171865"/>
    <lineage>
        <taxon>Bacteria</taxon>
        <taxon>Pseudomonadati</taxon>
        <taxon>Pseudomonadota</taxon>
        <taxon>Betaproteobacteria</taxon>
        <taxon>Nitrosomonadales</taxon>
        <taxon>Sulfuricellaceae</taxon>
        <taxon>Sulfuriferula</taxon>
    </lineage>
</organism>
<evidence type="ECO:0008006" key="3">
    <source>
        <dbReference type="Google" id="ProtNLM"/>
    </source>
</evidence>
<evidence type="ECO:0000313" key="2">
    <source>
        <dbReference type="Proteomes" id="UP000321337"/>
    </source>
</evidence>
<accession>A0A512LBB1</accession>
<evidence type="ECO:0000313" key="1">
    <source>
        <dbReference type="EMBL" id="GEP31773.1"/>
    </source>
</evidence>
<keyword evidence="2" id="KW-1185">Reference proteome</keyword>
<dbReference type="Pfam" id="PF11939">
    <property type="entry name" value="NiFe-hyd_HybE"/>
    <property type="match status" value="1"/>
</dbReference>
<dbReference type="InterPro" id="IPR038530">
    <property type="entry name" value="NiFe-hyd_HybE_sf"/>
</dbReference>
<protein>
    <recommendedName>
        <fullName evidence="3">[NiFe]-hydrogenase assembly, chaperone, HybE</fullName>
    </recommendedName>
</protein>
<dbReference type="EMBL" id="BKAD01000036">
    <property type="protein sequence ID" value="GEP31773.1"/>
    <property type="molecule type" value="Genomic_DNA"/>
</dbReference>
<dbReference type="Gene3D" id="3.30.1460.40">
    <property type="entry name" value="[NiFe]-hydrogenase assembly chaperone, HybE"/>
    <property type="match status" value="1"/>
</dbReference>
<comment type="caution">
    <text evidence="1">The sequence shown here is derived from an EMBL/GenBank/DDBJ whole genome shotgun (WGS) entry which is preliminary data.</text>
</comment>
<name>A0A512LBB1_9PROT</name>
<dbReference type="InterPro" id="IPR023994">
    <property type="entry name" value="NiFe-hyd_HybE"/>
</dbReference>
<sequence length="165" mass="18380">MIESVFDGIARHRMAGLPILNPSLHVEAVGFRLWEGLWLGILITPWTINLMLLPADNPDYAALGLGETRRWRFPSGQYDFMGGEEPGLGSYQACSLFSPVFEFASQEDAVATARAALEQLLLEDLEAAVKREKAQWDQARFSDAPLAEQALSRRGFLRGAFLRDP</sequence>
<dbReference type="Proteomes" id="UP000321337">
    <property type="component" value="Unassembled WGS sequence"/>
</dbReference>
<proteinExistence type="predicted"/>